<name>A0A4U5W7R7_STRGB</name>
<dbReference type="Proteomes" id="UP000308632">
    <property type="component" value="Unassembled WGS sequence"/>
</dbReference>
<gene>
    <name evidence="1" type="ORF">E4U92_33280</name>
</gene>
<accession>A0A4U5W7R7</accession>
<evidence type="ECO:0000313" key="2">
    <source>
        <dbReference type="Proteomes" id="UP000308632"/>
    </source>
</evidence>
<evidence type="ECO:0000313" key="1">
    <source>
        <dbReference type="EMBL" id="TKS97518.1"/>
    </source>
</evidence>
<reference evidence="1 2" key="1">
    <citation type="submission" date="2019-04" db="EMBL/GenBank/DDBJ databases">
        <title>Streptomyces lasaliensis sp.nov., an Actinomycete isolated from soil which produces the polyether antibiotic lasalocid.</title>
        <authorList>
            <person name="Erwin G."/>
            <person name="Haber C."/>
        </authorList>
    </citation>
    <scope>NUCLEOTIDE SEQUENCE [LARGE SCALE GENOMIC DNA]</scope>
    <source>
        <strain evidence="1 2">DSM 40089</strain>
    </source>
</reference>
<dbReference type="EMBL" id="SZPR01000035">
    <property type="protein sequence ID" value="TKS97518.1"/>
    <property type="molecule type" value="Genomic_DNA"/>
</dbReference>
<protein>
    <submittedName>
        <fullName evidence="1">Uncharacterized protein</fullName>
    </submittedName>
</protein>
<comment type="caution">
    <text evidence="1">The sequence shown here is derived from an EMBL/GenBank/DDBJ whole genome shotgun (WGS) entry which is preliminary data.</text>
</comment>
<dbReference type="AlphaFoldDB" id="A0A4U5W7R7"/>
<organism evidence="1 2">
    <name type="scientific">Streptomyces galbus</name>
    <dbReference type="NCBI Taxonomy" id="33898"/>
    <lineage>
        <taxon>Bacteria</taxon>
        <taxon>Bacillati</taxon>
        <taxon>Actinomycetota</taxon>
        <taxon>Actinomycetes</taxon>
        <taxon>Kitasatosporales</taxon>
        <taxon>Streptomycetaceae</taxon>
        <taxon>Streptomyces</taxon>
    </lineage>
</organism>
<sequence length="156" mass="17621">MGASDWDYVVPCAGSVEDSLRALHAEEFARQYGGDDAYASIEDLWADDEFMGNEGTHSILDIRTVVATAEPPADHRSEDYFTLRPLGRDRVLHHFGTERPTREQYQEVFARGWSAPWPRPEPTLQDECAMRWTGRYVVLFTDGRPTHLGVFGSSGD</sequence>
<dbReference type="RefSeq" id="WP_137304157.1">
    <property type="nucleotide sequence ID" value="NZ_BMVD01000008.1"/>
</dbReference>
<proteinExistence type="predicted"/>